<proteinExistence type="predicted"/>
<dbReference type="InterPro" id="IPR010982">
    <property type="entry name" value="Lambda_DNA-bd_dom_sf"/>
</dbReference>
<dbReference type="Gene3D" id="1.10.260.40">
    <property type="entry name" value="lambda repressor-like DNA-binding domains"/>
    <property type="match status" value="1"/>
</dbReference>
<dbReference type="RefSeq" id="WP_132165954.1">
    <property type="nucleotide sequence ID" value="NZ_SMKX01000009.1"/>
</dbReference>
<dbReference type="Proteomes" id="UP000295124">
    <property type="component" value="Unassembled WGS sequence"/>
</dbReference>
<dbReference type="Pfam" id="PF01381">
    <property type="entry name" value="HTH_3"/>
    <property type="match status" value="1"/>
</dbReference>
<dbReference type="CDD" id="cd00093">
    <property type="entry name" value="HTH_XRE"/>
    <property type="match status" value="1"/>
</dbReference>
<sequence length="127" mass="14260">MDQLHAQTLARRMKERRQELHLTATEVARRADIDPATITRIEAGRISSPRSDSLAAIAKVLDIPVTDFYVCAGLVPDKELPTFNYYLRTKYSNISEKDRAILEGVFEQITKAYGHDPRGPSNGEDEG</sequence>
<keyword evidence="3" id="KW-1185">Reference proteome</keyword>
<name>A0A4R4ZXX6_9ACTN</name>
<feature type="domain" description="HTH cro/C1-type" evidence="1">
    <location>
        <begin position="13"/>
        <end position="68"/>
    </location>
</feature>
<organism evidence="2 3">
    <name type="scientific">Kribbella antibiotica</name>
    <dbReference type="NCBI Taxonomy" id="190195"/>
    <lineage>
        <taxon>Bacteria</taxon>
        <taxon>Bacillati</taxon>
        <taxon>Actinomycetota</taxon>
        <taxon>Actinomycetes</taxon>
        <taxon>Propionibacteriales</taxon>
        <taxon>Kribbellaceae</taxon>
        <taxon>Kribbella</taxon>
    </lineage>
</organism>
<evidence type="ECO:0000313" key="3">
    <source>
        <dbReference type="Proteomes" id="UP000295124"/>
    </source>
</evidence>
<dbReference type="InterPro" id="IPR001387">
    <property type="entry name" value="Cro/C1-type_HTH"/>
</dbReference>
<dbReference type="EMBL" id="SMKX01000009">
    <property type="protein sequence ID" value="TDD62032.1"/>
    <property type="molecule type" value="Genomic_DNA"/>
</dbReference>
<reference evidence="2 3" key="1">
    <citation type="submission" date="2019-03" db="EMBL/GenBank/DDBJ databases">
        <title>Draft genome sequences of novel Actinobacteria.</title>
        <authorList>
            <person name="Sahin N."/>
            <person name="Ay H."/>
            <person name="Saygin H."/>
        </authorList>
    </citation>
    <scope>NUCLEOTIDE SEQUENCE [LARGE SCALE GENOMIC DNA]</scope>
    <source>
        <strain evidence="2 3">JCM 13523</strain>
    </source>
</reference>
<evidence type="ECO:0000259" key="1">
    <source>
        <dbReference type="PROSITE" id="PS50943"/>
    </source>
</evidence>
<dbReference type="PROSITE" id="PS50943">
    <property type="entry name" value="HTH_CROC1"/>
    <property type="match status" value="1"/>
</dbReference>
<evidence type="ECO:0000313" key="2">
    <source>
        <dbReference type="EMBL" id="TDD62032.1"/>
    </source>
</evidence>
<dbReference type="SMART" id="SM00530">
    <property type="entry name" value="HTH_XRE"/>
    <property type="match status" value="1"/>
</dbReference>
<accession>A0A4R4ZXX6</accession>
<gene>
    <name evidence="2" type="ORF">E1263_05320</name>
</gene>
<protein>
    <submittedName>
        <fullName evidence="2">XRE family transcriptional regulator</fullName>
    </submittedName>
</protein>
<dbReference type="OrthoDB" id="4629244at2"/>
<comment type="caution">
    <text evidence="2">The sequence shown here is derived from an EMBL/GenBank/DDBJ whole genome shotgun (WGS) entry which is preliminary data.</text>
</comment>
<dbReference type="GO" id="GO:0003677">
    <property type="term" value="F:DNA binding"/>
    <property type="evidence" value="ECO:0007669"/>
    <property type="project" value="InterPro"/>
</dbReference>
<dbReference type="SUPFAM" id="SSF47413">
    <property type="entry name" value="lambda repressor-like DNA-binding domains"/>
    <property type="match status" value="1"/>
</dbReference>
<dbReference type="AlphaFoldDB" id="A0A4R4ZXX6"/>